<feature type="domain" description="AAA+ ATPase" evidence="7">
    <location>
        <begin position="1328"/>
        <end position="1464"/>
    </location>
</feature>
<keyword evidence="3" id="KW-0347">Helicase</keyword>
<evidence type="ECO:0000256" key="1">
    <source>
        <dbReference type="ARBA" id="ARBA00010378"/>
    </source>
</evidence>
<dbReference type="EMBL" id="CP089277">
    <property type="protein sequence ID" value="USP79060.1"/>
    <property type="molecule type" value="Genomic_DNA"/>
</dbReference>
<dbReference type="FunFam" id="3.40.50.300:FF:001660">
    <property type="entry name" value="NF-X1 finger and helicase protein, putative"/>
    <property type="match status" value="1"/>
</dbReference>
<dbReference type="CDD" id="cd18808">
    <property type="entry name" value="SF1_C_Upf1"/>
    <property type="match status" value="1"/>
</dbReference>
<dbReference type="InterPro" id="IPR027417">
    <property type="entry name" value="P-loop_NTPase"/>
</dbReference>
<name>A0A9Q9DUJ3_CURCL</name>
<feature type="compositionally biased region" description="Basic and acidic residues" evidence="6">
    <location>
        <begin position="2204"/>
        <end position="2213"/>
    </location>
</feature>
<evidence type="ECO:0000256" key="4">
    <source>
        <dbReference type="ARBA" id="ARBA00022840"/>
    </source>
</evidence>
<evidence type="ECO:0000256" key="2">
    <source>
        <dbReference type="ARBA" id="ARBA00022741"/>
    </source>
</evidence>
<dbReference type="GO" id="GO:0016887">
    <property type="term" value="F:ATP hydrolysis activity"/>
    <property type="evidence" value="ECO:0007669"/>
    <property type="project" value="InterPro"/>
</dbReference>
<dbReference type="Pfam" id="PF13087">
    <property type="entry name" value="AAA_12"/>
    <property type="match status" value="1"/>
</dbReference>
<dbReference type="FunFam" id="1.10.8.60:FF:000160">
    <property type="entry name" value="WGS project CABT00000000 data, contig 2.55"/>
    <property type="match status" value="1"/>
</dbReference>
<feature type="domain" description="AAA+ ATPase" evidence="7">
    <location>
        <begin position="1885"/>
        <end position="2022"/>
    </location>
</feature>
<feature type="domain" description="AAA+ ATPase" evidence="7">
    <location>
        <begin position="477"/>
        <end position="878"/>
    </location>
</feature>
<comment type="similarity">
    <text evidence="1">Belongs to the CbxX/CfxQ family.</text>
</comment>
<dbReference type="CDD" id="cd00009">
    <property type="entry name" value="AAA"/>
    <property type="match status" value="2"/>
</dbReference>
<dbReference type="InterPro" id="IPR041679">
    <property type="entry name" value="DNA2/NAM7-like_C"/>
</dbReference>
<sequence length="2342" mass="262209">MADQEAATRRAAGLTKLFNAVIYGHRELKTAADGNRFLEALCSQEDASKCVECLVAAPAGLSAIAKAVRFSDEGAFLNGPASDLILHLSQPTIKQLYGGRLLQRVLEQIVQPPTFWNTLVQAHTAQLLSANGTHAFAWLLQELLCSRSGDMPDVRAIAEQTITTGSLINSESLEVRNLGHKIKHVLQSTSDDSVDGPGGRHDNDSADYRKIRILPTSDEFVSDAQPFYRQADIVASAAPENRSLMHLDNQFRLLREDLLGELRSDFQIAVGQKKGRRKVVLEGLKYAGIDFGTEKRLKPCSLMLSCEKGILQLRTFKNVADRRKELAKNKNILKHQSLGCLVSQGRIVAFASVDRDEDLLAKEPPVVALRIADGESFGKALMACRAAQDLSFVQVDTAVFAYEPILKCLQSLTELPLEDQLLNLTPDSAEAVSSIQPTRVIDEIRDNWEQDIQDIVGGTQPINLDQAQTESLLAGLMKRVSLIQGPPGTGKSFIGSLIAKILHDYTEDTILILTYTNHALDQFLEDIQKAGVPFDSIVRLGSKASTATRALTIREQPNNYRMSFRTRNEIKEQKDESEMYRNALFTKVTRFASAKFGYKAILEYLEFSEDSEYFDAFTVPQSEDSMTIVSKKNKQVDEYYLVERWLQGKDAGIFAHHAEQYHSHIWQTSPQLRQNFQTKWTKAILEEQIVEISHLVNNYNTCCARVDSLFREKDFHALHDKRVIGCTTTAAAMYTDEIRKASPGIILVEEAGEILESHVLTALSPSSKQLILIGDHKQLRPKVNNYGLTVEKGDGYNLNVSLFERLVLSGVPHTTLVKQHRMRPEISSLVRSLTYPELQDAEKTQGRPALRGFQDTVMFVSHSHPELNAVQIADRRDGGAKSSKENSYEAEMVLKCVRYLGQQGYGTEEIVVLTPYLGQLYLLLNTLARENDPILNDLDSHELVQAGLMTPASANINKRKLRISTIDNYQGEESDIVIACLTRSNMVGDIGFMSSPQRVNVLLSRARNALIMIGNPDTFMNSRKGKDVWIPLMNQLKRDGHIYDGFPIKCEQHSEKTALLTKKEDFDLVCPDGGCSEPCGKLLKCGVHPCDKKCHRLQDHSKVECMAIVSSTCLNKHTITRRCHEKAAGHCRKCEAEIRAQEKKRQRDHELEAERQAKQRAYAARLAKIEEEIERKRRILQDQIDEKARQQALEQKERDLRNLQEKINRPTQQPASSSSPPKPSSDPPRKAKTSHQDPAAPSRTETRPDKATANGNSASPNHSNSQPNVSKSDAKDDWEWQKKFDGADNKALDSLMPMIGLESVKEKFLAIKAKIDTVVRQNVSLKGERFGAALLGNPGTGKTTVARYYAQFLVEVGALPGGEFFESSGSSLANDGVSACKKHIDEILEKGGGVFFIDEAYQLVSGNSPGGKAVLDYLLAEIENLTGKVVFVLAGYHKQMEAFFSHNPGIPSRIPIQMEFQDYEDHELQQIFCQYIENKYQGNMKIEDGVNGLYARIVARRIGRGRGRDGFGNAREVQNKISQITERQAKRLHQERRAGVMPDDYLLTKEDLIGPEPNAVLKNNAAWKKLQTLIGLTSVKESVQVLFDGIQTNYQLELREKPIIQYSLNRCFIGSPGTGIVVQHGYCTSVAKLFGRILADIGLLSNGEVEVKNPADFIDNVVGGSEAKTKGILASTVGKVLIIDEAYMLAGDGKPDIFKIAVIDTIVAEVQSTPGEDRCVLLLGYKDQMENMFRDVNPGLARRFPLESAFVFEDFNAADIRRIFDLKLKDIGFDATDQAKKVAMDVIERARNRPNFGNAGEVDIIMDRAKALHQKHITTRKVKQFGIFEAIDFDPDFDRGERAATNLQAMFQDVVGCEELIKRFHGYQTTVANMKSLGMDPREQLPFTFLFKGPPGTGKTTTAAKMGKIFYDMGFLSQAKVEECSATDLIGQYIGHTGPKVQKLLEKAMGRVLFIDEAYRLAEGQFATEAMDELVDCLTKERFAQKLIVILAGYDKDIDRLMSMNPGLTSRFSETIQFKHLEPETCLELLRKVFDNLRKKKNAPLDISIIDPPSEHLKQQLVEIFKKLSVLESWGNARDVKSLAKSMFQRLISTAVPPISSLVLTESIIIGEMEAMLVERTQRNAAIGTSRFTTQPPLRPAQQPTAQSDQPPARSGPSIATHTTSRPAQTPPSAKMKINAPEDSPKPAEEDPQPAAETEDDLESIFKAKRDPGVSDEDWEQLERDKHAMVAKEQEFRRLQDEKRKEEERIREFIRAEKAAADEKERRVREQARIAAELERRRRDEELAALERKRQKERERQAKVRMLGPCPMGYMWVRQSRGYRCAGGSHTLSDDAVDAYCR</sequence>
<feature type="region of interest" description="Disordered" evidence="6">
    <location>
        <begin position="2131"/>
        <end position="2218"/>
    </location>
</feature>
<reference evidence="8" key="1">
    <citation type="submission" date="2021-12" db="EMBL/GenBank/DDBJ databases">
        <title>Curvularia clavata genome.</title>
        <authorList>
            <person name="Cao Y."/>
        </authorList>
    </citation>
    <scope>NUCLEOTIDE SEQUENCE</scope>
    <source>
        <strain evidence="8">Yc1106</strain>
    </source>
</reference>
<dbReference type="SUPFAM" id="SSF52540">
    <property type="entry name" value="P-loop containing nucleoside triphosphate hydrolases"/>
    <property type="match status" value="4"/>
</dbReference>
<dbReference type="InterPro" id="IPR041677">
    <property type="entry name" value="DNA2/NAM7_AAA_11"/>
</dbReference>
<dbReference type="Pfam" id="PF17866">
    <property type="entry name" value="AAA_lid_6"/>
    <property type="match status" value="2"/>
</dbReference>
<gene>
    <name evidence="8" type="ORF">yc1106_06334</name>
</gene>
<dbReference type="InterPro" id="IPR000641">
    <property type="entry name" value="CbxX/CfxQ"/>
</dbReference>
<feature type="region of interest" description="Disordered" evidence="6">
    <location>
        <begin position="1206"/>
        <end position="1276"/>
    </location>
</feature>
<evidence type="ECO:0000256" key="5">
    <source>
        <dbReference type="SAM" id="Coils"/>
    </source>
</evidence>
<dbReference type="SMART" id="SM00382">
    <property type="entry name" value="AAA"/>
    <property type="match status" value="3"/>
</dbReference>
<dbReference type="VEuPathDB" id="FungiDB:yc1106_06334"/>
<evidence type="ECO:0000313" key="9">
    <source>
        <dbReference type="Proteomes" id="UP001056012"/>
    </source>
</evidence>
<protein>
    <recommendedName>
        <fullName evidence="7">AAA+ ATPase domain-containing protein</fullName>
    </recommendedName>
</protein>
<organism evidence="8 9">
    <name type="scientific">Curvularia clavata</name>
    <dbReference type="NCBI Taxonomy" id="95742"/>
    <lineage>
        <taxon>Eukaryota</taxon>
        <taxon>Fungi</taxon>
        <taxon>Dikarya</taxon>
        <taxon>Ascomycota</taxon>
        <taxon>Pezizomycotina</taxon>
        <taxon>Dothideomycetes</taxon>
        <taxon>Pleosporomycetidae</taxon>
        <taxon>Pleosporales</taxon>
        <taxon>Pleosporineae</taxon>
        <taxon>Pleosporaceae</taxon>
        <taxon>Curvularia</taxon>
    </lineage>
</organism>
<dbReference type="FunFam" id="1.10.8.60:FF:000159">
    <property type="entry name" value="p-loop containing nucleoside triphosphate hydrolase protein"/>
    <property type="match status" value="1"/>
</dbReference>
<dbReference type="InterPro" id="IPR050773">
    <property type="entry name" value="CbxX/CfxQ_RuBisCO_ESX"/>
</dbReference>
<dbReference type="CDD" id="cd06008">
    <property type="entry name" value="NF-X1-zinc-finger"/>
    <property type="match status" value="1"/>
</dbReference>
<dbReference type="GO" id="GO:0004386">
    <property type="term" value="F:helicase activity"/>
    <property type="evidence" value="ECO:0007669"/>
    <property type="project" value="InterPro"/>
</dbReference>
<dbReference type="OrthoDB" id="2423195at2759"/>
<dbReference type="Gene3D" id="3.40.50.300">
    <property type="entry name" value="P-loop containing nucleotide triphosphate hydrolases"/>
    <property type="match status" value="5"/>
</dbReference>
<dbReference type="PANTHER" id="PTHR43392:SF2">
    <property type="entry name" value="AAA-TYPE ATPASE FAMILY PROTEIN _ ANKYRIN REPEAT FAMILY PROTEIN"/>
    <property type="match status" value="1"/>
</dbReference>
<keyword evidence="5" id="KW-0175">Coiled coil</keyword>
<dbReference type="PRINTS" id="PR00819">
    <property type="entry name" value="CBXCFQXSUPER"/>
</dbReference>
<feature type="coiled-coil region" evidence="5">
    <location>
        <begin position="2222"/>
        <end position="2300"/>
    </location>
</feature>
<keyword evidence="4" id="KW-0067">ATP-binding</keyword>
<evidence type="ECO:0000313" key="8">
    <source>
        <dbReference type="EMBL" id="USP79060.1"/>
    </source>
</evidence>
<dbReference type="CDD" id="cd17936">
    <property type="entry name" value="EEXXEc_NFX1"/>
    <property type="match status" value="1"/>
</dbReference>
<evidence type="ECO:0000256" key="6">
    <source>
        <dbReference type="SAM" id="MobiDB-lite"/>
    </source>
</evidence>
<dbReference type="FunFam" id="3.40.50.300:FF:000216">
    <property type="entry name" value="Type VII secretion ATPase EccA"/>
    <property type="match status" value="3"/>
</dbReference>
<feature type="compositionally biased region" description="Polar residues" evidence="6">
    <location>
        <begin position="1253"/>
        <end position="1271"/>
    </location>
</feature>
<dbReference type="InterPro" id="IPR003593">
    <property type="entry name" value="AAA+_ATPase"/>
</dbReference>
<dbReference type="InterPro" id="IPR047187">
    <property type="entry name" value="SF1_C_Upf1"/>
</dbReference>
<dbReference type="Gene3D" id="1.10.8.60">
    <property type="match status" value="2"/>
</dbReference>
<dbReference type="InterPro" id="IPR003959">
    <property type="entry name" value="ATPase_AAA_core"/>
</dbReference>
<feature type="compositionally biased region" description="Polar residues" evidence="6">
    <location>
        <begin position="2131"/>
        <end position="2150"/>
    </location>
</feature>
<dbReference type="Pfam" id="PF13086">
    <property type="entry name" value="AAA_11"/>
    <property type="match status" value="1"/>
</dbReference>
<keyword evidence="3" id="KW-0378">Hydrolase</keyword>
<keyword evidence="2" id="KW-0547">Nucleotide-binding</keyword>
<keyword evidence="9" id="KW-1185">Reference proteome</keyword>
<dbReference type="InterPro" id="IPR041627">
    <property type="entry name" value="AAA_lid_6"/>
</dbReference>
<evidence type="ECO:0000256" key="3">
    <source>
        <dbReference type="ARBA" id="ARBA00022806"/>
    </source>
</evidence>
<accession>A0A9Q9DUJ3</accession>
<feature type="compositionally biased region" description="Polar residues" evidence="6">
    <location>
        <begin position="2158"/>
        <end position="2172"/>
    </location>
</feature>
<proteinExistence type="inferred from homology"/>
<evidence type="ECO:0000259" key="7">
    <source>
        <dbReference type="SMART" id="SM00382"/>
    </source>
</evidence>
<dbReference type="GO" id="GO:0005524">
    <property type="term" value="F:ATP binding"/>
    <property type="evidence" value="ECO:0007669"/>
    <property type="project" value="UniProtKB-KW"/>
</dbReference>
<dbReference type="Pfam" id="PF00004">
    <property type="entry name" value="AAA"/>
    <property type="match status" value="2"/>
</dbReference>
<dbReference type="PANTHER" id="PTHR43392">
    <property type="entry name" value="AAA-TYPE ATPASE FAMILY PROTEIN / ANKYRIN REPEAT FAMILY PROTEIN"/>
    <property type="match status" value="1"/>
</dbReference>
<dbReference type="Proteomes" id="UP001056012">
    <property type="component" value="Chromosome 4"/>
</dbReference>